<protein>
    <recommendedName>
        <fullName evidence="1">Aminotransferase class V domain-containing protein</fullName>
    </recommendedName>
</protein>
<dbReference type="EMBL" id="CAAALY010026844">
    <property type="protein sequence ID" value="VEL16021.1"/>
    <property type="molecule type" value="Genomic_DNA"/>
</dbReference>
<feature type="domain" description="Aminotransferase class V" evidence="1">
    <location>
        <begin position="2"/>
        <end position="93"/>
    </location>
</feature>
<dbReference type="SUPFAM" id="SSF53383">
    <property type="entry name" value="PLP-dependent transferases"/>
    <property type="match status" value="1"/>
</dbReference>
<evidence type="ECO:0000313" key="2">
    <source>
        <dbReference type="EMBL" id="VEL16021.1"/>
    </source>
</evidence>
<evidence type="ECO:0000259" key="1">
    <source>
        <dbReference type="Pfam" id="PF00266"/>
    </source>
</evidence>
<dbReference type="InterPro" id="IPR000192">
    <property type="entry name" value="Aminotrans_V_dom"/>
</dbReference>
<dbReference type="OrthoDB" id="420046at2759"/>
<dbReference type="InterPro" id="IPR015424">
    <property type="entry name" value="PyrdxlP-dep_Trfase"/>
</dbReference>
<organism evidence="2 3">
    <name type="scientific">Protopolystoma xenopodis</name>
    <dbReference type="NCBI Taxonomy" id="117903"/>
    <lineage>
        <taxon>Eukaryota</taxon>
        <taxon>Metazoa</taxon>
        <taxon>Spiralia</taxon>
        <taxon>Lophotrochozoa</taxon>
        <taxon>Platyhelminthes</taxon>
        <taxon>Monogenea</taxon>
        <taxon>Polyopisthocotylea</taxon>
        <taxon>Polystomatidea</taxon>
        <taxon>Polystomatidae</taxon>
        <taxon>Protopolystoma</taxon>
    </lineage>
</organism>
<gene>
    <name evidence="2" type="ORF">PXEA_LOCUS9461</name>
</gene>
<dbReference type="AlphaFoldDB" id="A0A448WND5"/>
<keyword evidence="3" id="KW-1185">Reference proteome</keyword>
<sequence>MHKFVGGPQTPGVLLAKKNLFRAGEYFPEGAGGGTVAFVTREHHVYLKGIEDREEGGTPAIVESIRAGMTMQLKMAIGADNILARDDEIVAYVFNLKE</sequence>
<dbReference type="Proteomes" id="UP000784294">
    <property type="component" value="Unassembled WGS sequence"/>
</dbReference>
<accession>A0A448WND5</accession>
<reference evidence="2" key="1">
    <citation type="submission" date="2018-11" db="EMBL/GenBank/DDBJ databases">
        <authorList>
            <consortium name="Pathogen Informatics"/>
        </authorList>
    </citation>
    <scope>NUCLEOTIDE SEQUENCE</scope>
</reference>
<dbReference type="PANTHER" id="PTHR43686:SF1">
    <property type="entry name" value="AMINOTRAN_5 DOMAIN-CONTAINING PROTEIN"/>
    <property type="match status" value="1"/>
</dbReference>
<dbReference type="PANTHER" id="PTHR43686">
    <property type="entry name" value="SULFURTRANSFERASE-RELATED"/>
    <property type="match status" value="1"/>
</dbReference>
<dbReference type="Gene3D" id="3.40.640.10">
    <property type="entry name" value="Type I PLP-dependent aspartate aminotransferase-like (Major domain)"/>
    <property type="match status" value="1"/>
</dbReference>
<comment type="caution">
    <text evidence="2">The sequence shown here is derived from an EMBL/GenBank/DDBJ whole genome shotgun (WGS) entry which is preliminary data.</text>
</comment>
<evidence type="ECO:0000313" key="3">
    <source>
        <dbReference type="Proteomes" id="UP000784294"/>
    </source>
</evidence>
<dbReference type="InterPro" id="IPR015421">
    <property type="entry name" value="PyrdxlP-dep_Trfase_major"/>
</dbReference>
<name>A0A448WND5_9PLAT</name>
<proteinExistence type="predicted"/>
<dbReference type="Pfam" id="PF00266">
    <property type="entry name" value="Aminotran_5"/>
    <property type="match status" value="1"/>
</dbReference>